<dbReference type="Gene3D" id="2.130.10.30">
    <property type="entry name" value="Regulator of chromosome condensation 1/beta-lactamase-inhibitor protein II"/>
    <property type="match status" value="1"/>
</dbReference>
<dbReference type="VEuPathDB" id="TriTrypDB:BSAL_80470"/>
<evidence type="ECO:0000313" key="4">
    <source>
        <dbReference type="EMBL" id="CUG51385.1"/>
    </source>
</evidence>
<feature type="compositionally biased region" description="Polar residues" evidence="3">
    <location>
        <begin position="64"/>
        <end position="84"/>
    </location>
</feature>
<dbReference type="Pfam" id="PF13540">
    <property type="entry name" value="RCC1_2"/>
    <property type="match status" value="1"/>
</dbReference>
<dbReference type="Pfam" id="PF00415">
    <property type="entry name" value="RCC1"/>
    <property type="match status" value="1"/>
</dbReference>
<dbReference type="InterPro" id="IPR009091">
    <property type="entry name" value="RCC1/BLIP-II"/>
</dbReference>
<feature type="repeat" description="RCC1" evidence="2">
    <location>
        <begin position="420"/>
        <end position="469"/>
    </location>
</feature>
<dbReference type="Proteomes" id="UP000051952">
    <property type="component" value="Unassembled WGS sequence"/>
</dbReference>
<feature type="repeat" description="RCC1" evidence="2">
    <location>
        <begin position="367"/>
        <end position="419"/>
    </location>
</feature>
<dbReference type="PANTHER" id="PTHR22872">
    <property type="entry name" value="BTK-BINDING PROTEIN-RELATED"/>
    <property type="match status" value="1"/>
</dbReference>
<feature type="compositionally biased region" description="Polar residues" evidence="3">
    <location>
        <begin position="114"/>
        <end position="130"/>
    </location>
</feature>
<dbReference type="OrthoDB" id="5370059at2759"/>
<dbReference type="SUPFAM" id="SSF50985">
    <property type="entry name" value="RCC1/BLIP-II"/>
    <property type="match status" value="1"/>
</dbReference>
<dbReference type="PROSITE" id="PS00626">
    <property type="entry name" value="RCC1_2"/>
    <property type="match status" value="1"/>
</dbReference>
<feature type="region of interest" description="Disordered" evidence="3">
    <location>
        <begin position="64"/>
        <end position="160"/>
    </location>
</feature>
<dbReference type="InterPro" id="IPR051625">
    <property type="entry name" value="Signaling_Regulatory_Domain"/>
</dbReference>
<proteinExistence type="predicted"/>
<sequence>MIQEREFWNDAKRGARGHVDGEFILKCLAVAFHRGHSTDAARARVPGAWLRSAAPAVATAQIVPSPSATPMSNKVLTPSASSSMRVPPPLEEPQSVITPSNQLHEPFVDLTRGVSPSNKTATPRASQAKSPSLLCRSGSNVKQKQGKKGAGGGPFDSTTSIKGNVVRLMQHTFMFMSPMSTWRYVVPGISMSFNSACIIEADTQRLVTFGSQSASVPTELRCRGCVAGDTFIAVVTDKNEVWISGSLDTGNGSITGTNDTMRGIATRSLMISGHGSRLLSLTKGFTVRPLSVITANTRSVFPSRLVRFLDVGIGDDCFMVGVDSVIYKTTINQRNISTPRRVMTLARTPIARVASGMGFHILIDEAGRVLTVGKNKKGQLGNGLKQDSMRRPYVIDTLAPYYAIQVAAGECHSLVLTSGGDVFGSGSNEYGQLGFGPVPEVTKMTKIQIPGKCIGIAAGPLGSMFALNDGRVFTCGFNDVQQLGLGVDYQAQRTVLVPTCIPTQIIRGVHIDDVNVAESIKATDGPSITSPTDTAFALSRSMRGTPLGSQGTPPKTKTNRCQKCCAVM</sequence>
<protein>
    <recommendedName>
        <fullName evidence="6">Regulator of chromosome condensation</fullName>
    </recommendedName>
</protein>
<reference evidence="5" key="1">
    <citation type="submission" date="2015-09" db="EMBL/GenBank/DDBJ databases">
        <authorList>
            <consortium name="Pathogen Informatics"/>
        </authorList>
    </citation>
    <scope>NUCLEOTIDE SEQUENCE [LARGE SCALE GENOMIC DNA]</scope>
    <source>
        <strain evidence="5">Lake Konstanz</strain>
    </source>
</reference>
<evidence type="ECO:0000256" key="2">
    <source>
        <dbReference type="PROSITE-ProRule" id="PRU00235"/>
    </source>
</evidence>
<evidence type="ECO:0000256" key="3">
    <source>
        <dbReference type="SAM" id="MobiDB-lite"/>
    </source>
</evidence>
<evidence type="ECO:0000313" key="5">
    <source>
        <dbReference type="Proteomes" id="UP000051952"/>
    </source>
</evidence>
<dbReference type="EMBL" id="CYKH01000851">
    <property type="protein sequence ID" value="CUG51385.1"/>
    <property type="molecule type" value="Genomic_DNA"/>
</dbReference>
<organism evidence="4 5">
    <name type="scientific">Bodo saltans</name>
    <name type="common">Flagellated protozoan</name>
    <dbReference type="NCBI Taxonomy" id="75058"/>
    <lineage>
        <taxon>Eukaryota</taxon>
        <taxon>Discoba</taxon>
        <taxon>Euglenozoa</taxon>
        <taxon>Kinetoplastea</taxon>
        <taxon>Metakinetoplastina</taxon>
        <taxon>Eubodonida</taxon>
        <taxon>Bodonidae</taxon>
        <taxon>Bodo</taxon>
    </lineage>
</organism>
<evidence type="ECO:0000256" key="1">
    <source>
        <dbReference type="ARBA" id="ARBA00022737"/>
    </source>
</evidence>
<dbReference type="InterPro" id="IPR000408">
    <property type="entry name" value="Reg_chr_condens"/>
</dbReference>
<name>A0A0S4J532_BODSA</name>
<evidence type="ECO:0008006" key="6">
    <source>
        <dbReference type="Google" id="ProtNLM"/>
    </source>
</evidence>
<keyword evidence="1" id="KW-0677">Repeat</keyword>
<accession>A0A0S4J532</accession>
<keyword evidence="5" id="KW-1185">Reference proteome</keyword>
<dbReference type="AlphaFoldDB" id="A0A0S4J532"/>
<gene>
    <name evidence="4" type="ORF">BSAL_80470</name>
</gene>
<dbReference type="PROSITE" id="PS50012">
    <property type="entry name" value="RCC1_3"/>
    <property type="match status" value="2"/>
</dbReference>